<name>A0A1Y5PZ51_9SPHN</name>
<keyword evidence="1" id="KW-0812">Transmembrane</keyword>
<keyword evidence="1" id="KW-1133">Transmembrane helix</keyword>
<organism evidence="2">
    <name type="scientific">uncultured Sphingopyxis sp</name>
    <dbReference type="NCBI Taxonomy" id="310581"/>
    <lineage>
        <taxon>Bacteria</taxon>
        <taxon>Pseudomonadati</taxon>
        <taxon>Pseudomonadota</taxon>
        <taxon>Alphaproteobacteria</taxon>
        <taxon>Sphingomonadales</taxon>
        <taxon>Sphingomonadaceae</taxon>
        <taxon>Sphingopyxis</taxon>
        <taxon>environmental samples</taxon>
    </lineage>
</organism>
<dbReference type="AlphaFoldDB" id="A0A1Y5PZ51"/>
<accession>A0A1Y5PZ51</accession>
<evidence type="ECO:0000256" key="1">
    <source>
        <dbReference type="SAM" id="Phobius"/>
    </source>
</evidence>
<dbReference type="KEGG" id="sphu:SPPYR_2847"/>
<reference evidence="2" key="1">
    <citation type="submission" date="2016-03" db="EMBL/GenBank/DDBJ databases">
        <authorList>
            <person name="Ploux O."/>
        </authorList>
    </citation>
    <scope>NUCLEOTIDE SEQUENCE</scope>
    <source>
        <strain evidence="2">UC10</strain>
    </source>
</reference>
<sequence length="56" mass="6053">MRNFYRLMRSTRAATAVEYGLILALVFLAAVVAVGNVANSTSNMWGKVSNAAETNM</sequence>
<dbReference type="EMBL" id="LT598653">
    <property type="protein sequence ID" value="SBV33966.1"/>
    <property type="molecule type" value="Genomic_DNA"/>
</dbReference>
<proteinExistence type="predicted"/>
<protein>
    <submittedName>
        <fullName evidence="2">Putative pilin Flp</fullName>
    </submittedName>
</protein>
<evidence type="ECO:0000313" key="2">
    <source>
        <dbReference type="EMBL" id="SBV33966.1"/>
    </source>
</evidence>
<gene>
    <name evidence="2" type="ORF">SPPYR_2847</name>
</gene>
<feature type="transmembrane region" description="Helical" evidence="1">
    <location>
        <begin position="21"/>
        <end position="38"/>
    </location>
</feature>
<keyword evidence="1" id="KW-0472">Membrane</keyword>